<keyword evidence="1" id="KW-0472">Membrane</keyword>
<evidence type="ECO:0000313" key="3">
    <source>
        <dbReference type="WBParaSite" id="MBELARI_LOCUS4907"/>
    </source>
</evidence>
<dbReference type="WBParaSite" id="MBELARI_LOCUS4907">
    <property type="protein sequence ID" value="MBELARI_LOCUS4907"/>
    <property type="gene ID" value="MBELARI_LOCUS4907"/>
</dbReference>
<accession>A0AAF3FFV9</accession>
<evidence type="ECO:0000256" key="1">
    <source>
        <dbReference type="SAM" id="Phobius"/>
    </source>
</evidence>
<keyword evidence="1" id="KW-1133">Transmembrane helix</keyword>
<dbReference type="Proteomes" id="UP000887575">
    <property type="component" value="Unassembled WGS sequence"/>
</dbReference>
<reference evidence="3" key="1">
    <citation type="submission" date="2024-02" db="UniProtKB">
        <authorList>
            <consortium name="WormBaseParasite"/>
        </authorList>
    </citation>
    <scope>IDENTIFICATION</scope>
</reference>
<organism evidence="2 3">
    <name type="scientific">Mesorhabditis belari</name>
    <dbReference type="NCBI Taxonomy" id="2138241"/>
    <lineage>
        <taxon>Eukaryota</taxon>
        <taxon>Metazoa</taxon>
        <taxon>Ecdysozoa</taxon>
        <taxon>Nematoda</taxon>
        <taxon>Chromadorea</taxon>
        <taxon>Rhabditida</taxon>
        <taxon>Rhabditina</taxon>
        <taxon>Rhabditomorpha</taxon>
        <taxon>Rhabditoidea</taxon>
        <taxon>Rhabditidae</taxon>
        <taxon>Mesorhabditinae</taxon>
        <taxon>Mesorhabditis</taxon>
    </lineage>
</organism>
<keyword evidence="2" id="KW-1185">Reference proteome</keyword>
<sequence length="167" mass="19631">MYSLQDIFILLIEILCVILYLFIMYVIDFSKSSSMKSQFIGQSWILCCFDLGWLFFSIVLRILREMGISVGWAYSIFIITKISLGAHQLTMIWINWSRFQILNNAMRKSEVSNSLTSSQRHKAVLLFFTPSFFWSLFRVVIVFIDGWPDLNYTWPDKTLMFVGFAEI</sequence>
<feature type="transmembrane region" description="Helical" evidence="1">
    <location>
        <begin position="72"/>
        <end position="96"/>
    </location>
</feature>
<feature type="transmembrane region" description="Helical" evidence="1">
    <location>
        <begin position="6"/>
        <end position="27"/>
    </location>
</feature>
<proteinExistence type="predicted"/>
<feature type="transmembrane region" description="Helical" evidence="1">
    <location>
        <begin position="123"/>
        <end position="144"/>
    </location>
</feature>
<name>A0AAF3FFV9_9BILA</name>
<dbReference type="AlphaFoldDB" id="A0AAF3FFV9"/>
<keyword evidence="1" id="KW-0812">Transmembrane</keyword>
<evidence type="ECO:0000313" key="2">
    <source>
        <dbReference type="Proteomes" id="UP000887575"/>
    </source>
</evidence>
<protein>
    <submittedName>
        <fullName evidence="3">Uncharacterized protein</fullName>
    </submittedName>
</protein>
<feature type="transmembrane region" description="Helical" evidence="1">
    <location>
        <begin position="39"/>
        <end position="60"/>
    </location>
</feature>